<feature type="region of interest" description="Disordered" evidence="1">
    <location>
        <begin position="328"/>
        <end position="362"/>
    </location>
</feature>
<feature type="region of interest" description="Disordered" evidence="1">
    <location>
        <begin position="161"/>
        <end position="205"/>
    </location>
</feature>
<dbReference type="WBParaSite" id="jg3513">
    <property type="protein sequence ID" value="jg3513"/>
    <property type="gene ID" value="jg3513"/>
</dbReference>
<dbReference type="InterPro" id="IPR012337">
    <property type="entry name" value="RNaseH-like_sf"/>
</dbReference>
<organism evidence="2 3">
    <name type="scientific">Ditylenchus dipsaci</name>
    <dbReference type="NCBI Taxonomy" id="166011"/>
    <lineage>
        <taxon>Eukaryota</taxon>
        <taxon>Metazoa</taxon>
        <taxon>Ecdysozoa</taxon>
        <taxon>Nematoda</taxon>
        <taxon>Chromadorea</taxon>
        <taxon>Rhabditida</taxon>
        <taxon>Tylenchina</taxon>
        <taxon>Tylenchomorpha</taxon>
        <taxon>Sphaerularioidea</taxon>
        <taxon>Anguinidae</taxon>
        <taxon>Anguininae</taxon>
        <taxon>Ditylenchus</taxon>
    </lineage>
</organism>
<feature type="compositionally biased region" description="Basic and acidic residues" evidence="1">
    <location>
        <begin position="42"/>
        <end position="61"/>
    </location>
</feature>
<dbReference type="AlphaFoldDB" id="A0A915E710"/>
<protein>
    <submittedName>
        <fullName evidence="3">Uncharacterized protein</fullName>
    </submittedName>
</protein>
<name>A0A915E710_9BILA</name>
<evidence type="ECO:0000256" key="1">
    <source>
        <dbReference type="SAM" id="MobiDB-lite"/>
    </source>
</evidence>
<dbReference type="SUPFAM" id="SSF53098">
    <property type="entry name" value="Ribonuclease H-like"/>
    <property type="match status" value="1"/>
</dbReference>
<feature type="compositionally biased region" description="Basic and acidic residues" evidence="1">
    <location>
        <begin position="346"/>
        <end position="357"/>
    </location>
</feature>
<sequence>MKKLKRRLSHAFKSGSSLNLSFENNNPTSSSLPTGSSMTKNGADRKDSNGHRHASENDHECNGNNTSHTAAYDNTYNTANLDGSFSSCSSLSIPSVSLSWPIVLIQLSHLLHTTPMDLILELADMLQRAGQEAWAMQAEDSTDRLAQDGIIVEEYNMDDISTNQQNIDSKSSSTKSSQQLNIPNRPSVPNYNSTNSRHYSMNGNQRLQPAPLMNKLISNHSHHQLSTLASNPNIANKDFSNGGALNASNRGYLGSTSANNRANPSGSTNTMMTCLSLSKPCLQSANSLNTQRHSHGSLLDIQMIDSYNGYPNAENSNKNSLPSFVTMRPSKQSNTFSSADASMQAEAKKSSRNANKEMKKKSRNSWHASRWFFGNHNGRASSVEVHRMMKLFVEVLRRVQSENTVSISNCYGYIKALKKSLTRFEESVNNAELGYALLSLLENRFKRIFDINNVNFDPLFLVATALDPNTAYLLDEMEANIAFNAVQNQVRDGTVTKIVTEQPE</sequence>
<reference evidence="3" key="1">
    <citation type="submission" date="2022-11" db="UniProtKB">
        <authorList>
            <consortium name="WormBaseParasite"/>
        </authorList>
    </citation>
    <scope>IDENTIFICATION</scope>
</reference>
<feature type="region of interest" description="Disordered" evidence="1">
    <location>
        <begin position="17"/>
        <end position="66"/>
    </location>
</feature>
<dbReference type="Proteomes" id="UP000887574">
    <property type="component" value="Unplaced"/>
</dbReference>
<feature type="compositionally biased region" description="Polar residues" evidence="1">
    <location>
        <begin position="17"/>
        <end position="40"/>
    </location>
</feature>
<evidence type="ECO:0000313" key="3">
    <source>
        <dbReference type="WBParaSite" id="jg3513"/>
    </source>
</evidence>
<evidence type="ECO:0000313" key="2">
    <source>
        <dbReference type="Proteomes" id="UP000887574"/>
    </source>
</evidence>
<accession>A0A915E710</accession>
<feature type="compositionally biased region" description="Polar residues" evidence="1">
    <location>
        <begin position="178"/>
        <end position="205"/>
    </location>
</feature>
<keyword evidence="2" id="KW-1185">Reference proteome</keyword>
<proteinExistence type="predicted"/>
<feature type="compositionally biased region" description="Polar residues" evidence="1">
    <location>
        <begin position="328"/>
        <end position="341"/>
    </location>
</feature>